<keyword evidence="7" id="KW-1185">Reference proteome</keyword>
<dbReference type="GO" id="GO:0009055">
    <property type="term" value="F:electron transfer activity"/>
    <property type="evidence" value="ECO:0007669"/>
    <property type="project" value="InterPro"/>
</dbReference>
<evidence type="ECO:0000313" key="7">
    <source>
        <dbReference type="Proteomes" id="UP000292445"/>
    </source>
</evidence>
<evidence type="ECO:0000259" key="5">
    <source>
        <dbReference type="Pfam" id="PF13085"/>
    </source>
</evidence>
<dbReference type="GO" id="GO:0022904">
    <property type="term" value="P:respiratory electron transport chain"/>
    <property type="evidence" value="ECO:0007669"/>
    <property type="project" value="TreeGrafter"/>
</dbReference>
<dbReference type="Gene3D" id="3.10.20.30">
    <property type="match status" value="1"/>
</dbReference>
<dbReference type="GO" id="GO:0009060">
    <property type="term" value="P:aerobic respiration"/>
    <property type="evidence" value="ECO:0007669"/>
    <property type="project" value="TreeGrafter"/>
</dbReference>
<dbReference type="SUPFAM" id="SSF54292">
    <property type="entry name" value="2Fe-2S ferredoxin-like"/>
    <property type="match status" value="1"/>
</dbReference>
<dbReference type="EC" id="1.3.5.1" evidence="3"/>
<gene>
    <name evidence="6" type="ORF">EV675_2477</name>
</gene>
<dbReference type="InterPro" id="IPR036010">
    <property type="entry name" value="2Fe-2S_ferredoxin-like_sf"/>
</dbReference>
<evidence type="ECO:0000256" key="3">
    <source>
        <dbReference type="ARBA" id="ARBA00012792"/>
    </source>
</evidence>
<proteinExistence type="inferred from homology"/>
<organism evidence="6 7">
    <name type="scientific">Pigmentiphaga kullae</name>
    <dbReference type="NCBI Taxonomy" id="151784"/>
    <lineage>
        <taxon>Bacteria</taxon>
        <taxon>Pseudomonadati</taxon>
        <taxon>Pseudomonadota</taxon>
        <taxon>Betaproteobacteria</taxon>
        <taxon>Burkholderiales</taxon>
        <taxon>Alcaligenaceae</taxon>
        <taxon>Pigmentiphaga</taxon>
    </lineage>
</organism>
<comment type="cofactor">
    <cofactor evidence="1">
        <name>[3Fe-4S] cluster</name>
        <dbReference type="ChEBI" id="CHEBI:21137"/>
    </cofactor>
</comment>
<dbReference type="PANTHER" id="PTHR11921">
    <property type="entry name" value="SUCCINATE DEHYDROGENASE IRON-SULFUR PROTEIN"/>
    <property type="match status" value="1"/>
</dbReference>
<dbReference type="InterPro" id="IPR012675">
    <property type="entry name" value="Beta-grasp_dom_sf"/>
</dbReference>
<evidence type="ECO:0000256" key="1">
    <source>
        <dbReference type="ARBA" id="ARBA00001927"/>
    </source>
</evidence>
<dbReference type="Pfam" id="PF13085">
    <property type="entry name" value="Fer2_3"/>
    <property type="match status" value="1"/>
</dbReference>
<comment type="similarity">
    <text evidence="2">Belongs to the succinate dehydrogenase/fumarate reductase iron-sulfur protein family.</text>
</comment>
<comment type="caution">
    <text evidence="6">The sequence shown here is derived from an EMBL/GenBank/DDBJ whole genome shotgun (WGS) entry which is preliminary data.</text>
</comment>
<evidence type="ECO:0000256" key="4">
    <source>
        <dbReference type="ARBA" id="ARBA00034078"/>
    </source>
</evidence>
<comment type="cofactor">
    <cofactor evidence="4">
        <name>[2Fe-2S] cluster</name>
        <dbReference type="ChEBI" id="CHEBI:190135"/>
    </cofactor>
</comment>
<dbReference type="EMBL" id="SGXC01000001">
    <property type="protein sequence ID" value="RZS86435.1"/>
    <property type="molecule type" value="Genomic_DNA"/>
</dbReference>
<evidence type="ECO:0000313" key="6">
    <source>
        <dbReference type="EMBL" id="RZS86435.1"/>
    </source>
</evidence>
<feature type="domain" description="Succinate dehydogenase/fumarate reductase N-terminal" evidence="5">
    <location>
        <begin position="10"/>
        <end position="106"/>
    </location>
</feature>
<reference evidence="6 7" key="1">
    <citation type="submission" date="2019-02" db="EMBL/GenBank/DDBJ databases">
        <title>Genomic Encyclopedia of Type Strains, Phase IV (KMG-IV): sequencing the most valuable type-strain genomes for metagenomic binning, comparative biology and taxonomic classification.</title>
        <authorList>
            <person name="Goeker M."/>
        </authorList>
    </citation>
    <scope>NUCLEOTIDE SEQUENCE [LARGE SCALE GENOMIC DNA]</scope>
    <source>
        <strain evidence="6 7">K24</strain>
    </source>
</reference>
<accession>A0A4Q7NML7</accession>
<protein>
    <recommendedName>
        <fullName evidence="3">succinate dehydrogenase</fullName>
        <ecNumber evidence="3">1.3.5.1</ecNumber>
    </recommendedName>
</protein>
<dbReference type="GO" id="GO:0051536">
    <property type="term" value="F:iron-sulfur cluster binding"/>
    <property type="evidence" value="ECO:0007669"/>
    <property type="project" value="InterPro"/>
</dbReference>
<name>A0A4Q7NML7_9BURK</name>
<dbReference type="PANTHER" id="PTHR11921:SF29">
    <property type="entry name" value="SUCCINATE DEHYDROGENASE [UBIQUINONE] IRON-SULFUR SUBUNIT, MITOCHONDRIAL"/>
    <property type="match status" value="1"/>
</dbReference>
<dbReference type="OrthoDB" id="9804391at2"/>
<dbReference type="RefSeq" id="WP_130357527.1">
    <property type="nucleotide sequence ID" value="NZ_SGXC01000001.1"/>
</dbReference>
<dbReference type="InterPro" id="IPR050573">
    <property type="entry name" value="SDH/FRD_Iron-Sulfur"/>
</dbReference>
<dbReference type="AlphaFoldDB" id="A0A4Q7NML7"/>
<dbReference type="GO" id="GO:0008177">
    <property type="term" value="F:succinate dehydrogenase (quinone) activity"/>
    <property type="evidence" value="ECO:0007669"/>
    <property type="project" value="UniProtKB-EC"/>
</dbReference>
<dbReference type="Proteomes" id="UP000292445">
    <property type="component" value="Unassembled WGS sequence"/>
</dbReference>
<sequence>MTSPNDSIHLKIRRAGPDAESRVAEYDVPPQAAASLLDALRWVRAHQDDTLAFRYACINANACKECMMRLDGKVVYACLAKLEPGSSHTVEPLPNKPLVRDLVTEIAPPKERLFAGEDDDDDE</sequence>
<evidence type="ECO:0000256" key="2">
    <source>
        <dbReference type="ARBA" id="ARBA00009433"/>
    </source>
</evidence>
<dbReference type="InterPro" id="IPR025192">
    <property type="entry name" value="Succ_DH/fum_Rdtase_N"/>
</dbReference>